<evidence type="ECO:0000256" key="7">
    <source>
        <dbReference type="ARBA" id="ARBA00022989"/>
    </source>
</evidence>
<reference evidence="12 13" key="1">
    <citation type="submission" date="2021-07" db="EMBL/GenBank/DDBJ databases">
        <title>Karlodiniumbacter phycospheric gen. nov., sp. nov., a phycosphere bacterium isolated from karlodinium veneficum.</title>
        <authorList>
            <person name="Peng Y."/>
            <person name="Jiang L."/>
            <person name="Lee J."/>
        </authorList>
    </citation>
    <scope>NUCLEOTIDE SEQUENCE</scope>
    <source>
        <strain evidence="12 13">N5</strain>
    </source>
</reference>
<dbReference type="InterPro" id="IPR011527">
    <property type="entry name" value="ABC1_TM_dom"/>
</dbReference>
<evidence type="ECO:0000256" key="3">
    <source>
        <dbReference type="ARBA" id="ARBA00022475"/>
    </source>
</evidence>
<dbReference type="Pfam" id="PF00005">
    <property type="entry name" value="ABC_tran"/>
    <property type="match status" value="1"/>
</dbReference>
<dbReference type="SMART" id="SM00382">
    <property type="entry name" value="AAA"/>
    <property type="match status" value="1"/>
</dbReference>
<feature type="domain" description="ABC transporter" evidence="10">
    <location>
        <begin position="309"/>
        <end position="542"/>
    </location>
</feature>
<name>A0A975TZH7_9RHOB</name>
<comment type="subcellular location">
    <subcellularLocation>
        <location evidence="1">Cell membrane</location>
        <topology evidence="1">Multi-pass membrane protein</topology>
    </subcellularLocation>
</comment>
<evidence type="ECO:0000313" key="13">
    <source>
        <dbReference type="Proteomes" id="UP000693972"/>
    </source>
</evidence>
<evidence type="ECO:0000256" key="4">
    <source>
        <dbReference type="ARBA" id="ARBA00022692"/>
    </source>
</evidence>
<dbReference type="SUPFAM" id="SSF52540">
    <property type="entry name" value="P-loop containing nucleoside triphosphate hydrolases"/>
    <property type="match status" value="1"/>
</dbReference>
<dbReference type="GO" id="GO:0034040">
    <property type="term" value="F:ATPase-coupled lipid transmembrane transporter activity"/>
    <property type="evidence" value="ECO:0007669"/>
    <property type="project" value="TreeGrafter"/>
</dbReference>
<evidence type="ECO:0000256" key="1">
    <source>
        <dbReference type="ARBA" id="ARBA00004651"/>
    </source>
</evidence>
<keyword evidence="2" id="KW-0813">Transport</keyword>
<proteinExistence type="predicted"/>
<feature type="transmembrane region" description="Helical" evidence="9">
    <location>
        <begin position="136"/>
        <end position="156"/>
    </location>
</feature>
<dbReference type="PROSITE" id="PS50929">
    <property type="entry name" value="ABC_TM1F"/>
    <property type="match status" value="1"/>
</dbReference>
<evidence type="ECO:0000256" key="2">
    <source>
        <dbReference type="ARBA" id="ARBA00022448"/>
    </source>
</evidence>
<dbReference type="Gene3D" id="1.20.1560.10">
    <property type="entry name" value="ABC transporter type 1, transmembrane domain"/>
    <property type="match status" value="1"/>
</dbReference>
<dbReference type="CDD" id="cd18552">
    <property type="entry name" value="ABC_6TM_MsbA_like"/>
    <property type="match status" value="1"/>
</dbReference>
<dbReference type="InterPro" id="IPR003593">
    <property type="entry name" value="AAA+_ATPase"/>
</dbReference>
<dbReference type="FunFam" id="3.40.50.300:FF:000221">
    <property type="entry name" value="Multidrug ABC transporter ATP-binding protein"/>
    <property type="match status" value="1"/>
</dbReference>
<evidence type="ECO:0000256" key="6">
    <source>
        <dbReference type="ARBA" id="ARBA00022840"/>
    </source>
</evidence>
<dbReference type="Pfam" id="PF00664">
    <property type="entry name" value="ABC_membrane"/>
    <property type="match status" value="1"/>
</dbReference>
<dbReference type="InterPro" id="IPR036640">
    <property type="entry name" value="ABC1_TM_sf"/>
</dbReference>
<keyword evidence="13" id="KW-1185">Reference proteome</keyword>
<feature type="transmembrane region" description="Helical" evidence="9">
    <location>
        <begin position="109"/>
        <end position="130"/>
    </location>
</feature>
<evidence type="ECO:0000259" key="11">
    <source>
        <dbReference type="PROSITE" id="PS50929"/>
    </source>
</evidence>
<dbReference type="SUPFAM" id="SSF90123">
    <property type="entry name" value="ABC transporter transmembrane region"/>
    <property type="match status" value="1"/>
</dbReference>
<dbReference type="Proteomes" id="UP000693972">
    <property type="component" value="Unassembled WGS sequence"/>
</dbReference>
<gene>
    <name evidence="12" type="ORF">KUL25_21215</name>
</gene>
<evidence type="ECO:0000259" key="10">
    <source>
        <dbReference type="PROSITE" id="PS50893"/>
    </source>
</evidence>
<dbReference type="GO" id="GO:0140359">
    <property type="term" value="F:ABC-type transporter activity"/>
    <property type="evidence" value="ECO:0007669"/>
    <property type="project" value="InterPro"/>
</dbReference>
<dbReference type="InterPro" id="IPR039421">
    <property type="entry name" value="Type_1_exporter"/>
</dbReference>
<keyword evidence="4 9" id="KW-0812">Transmembrane</keyword>
<dbReference type="PROSITE" id="PS00211">
    <property type="entry name" value="ABC_TRANSPORTER_1"/>
    <property type="match status" value="1"/>
</dbReference>
<dbReference type="GO" id="GO:0005886">
    <property type="term" value="C:plasma membrane"/>
    <property type="evidence" value="ECO:0007669"/>
    <property type="project" value="UniProtKB-SubCell"/>
</dbReference>
<keyword evidence="6 12" id="KW-0067">ATP-binding</keyword>
<keyword evidence="8 9" id="KW-0472">Membrane</keyword>
<evidence type="ECO:0000256" key="8">
    <source>
        <dbReference type="ARBA" id="ARBA00023136"/>
    </source>
</evidence>
<accession>A0A975TZH7</accession>
<protein>
    <submittedName>
        <fullName evidence="12">ABC transporter ATP-binding protein/permease</fullName>
    </submittedName>
</protein>
<dbReference type="Gene3D" id="3.40.50.300">
    <property type="entry name" value="P-loop containing nucleotide triphosphate hydrolases"/>
    <property type="match status" value="1"/>
</dbReference>
<dbReference type="PROSITE" id="PS50893">
    <property type="entry name" value="ABC_TRANSPORTER_2"/>
    <property type="match status" value="1"/>
</dbReference>
<dbReference type="PANTHER" id="PTHR24221:SF654">
    <property type="entry name" value="ATP-BINDING CASSETTE SUB-FAMILY B MEMBER 6"/>
    <property type="match status" value="1"/>
</dbReference>
<organism evidence="12">
    <name type="scientific">Gymnodinialimonas phycosphaerae</name>
    <dbReference type="NCBI Taxonomy" id="2841589"/>
    <lineage>
        <taxon>Bacteria</taxon>
        <taxon>Pseudomonadati</taxon>
        <taxon>Pseudomonadota</taxon>
        <taxon>Alphaproteobacteria</taxon>
        <taxon>Rhodobacterales</taxon>
        <taxon>Paracoccaceae</taxon>
        <taxon>Gymnodinialimonas</taxon>
    </lineage>
</organism>
<dbReference type="AlphaFoldDB" id="A0A975TZH7"/>
<dbReference type="InterPro" id="IPR003439">
    <property type="entry name" value="ABC_transporter-like_ATP-bd"/>
</dbReference>
<sequence>MSVEGAAIGAFAWLVQPLFDTLFSAGSMEGVTWVALTVGGLFAIRATAGFLQRVLMVGVGLKVITQIQTRLVQHFLTLDMSFFQSNAPGALIERVRGDTAALQSLSSSVLVSLGRDSVTLISLLVVMLWTDWQWTLFALVGLPVLILPLLAVQAFIRRTAIAARAAAARLSTRLDELFHGVQTIKLNRLEGHEATRFRDEIRHFLRPSIKAQIGVAANPAMIDIIAAAGFVAVLYFGGQDIIAGDKTVGEFMSFFTALGLLFEPLRRLSSIAGQVQAAGASLERIYAVFETKPTILPPAAPRPLTPGDITFEDVHFAYGDAPVLHGLSFTAKAGETTALVGASGAGKTTVFAALTRLFDPQSGVIRIGDVAVGEADITALRDTIAVVGQETALFDETIAANIRMGDLNAPDAAVLDAARNASVLEFTEGLPQGVETAVGPRGSNLSGGQRQRVAIARAMLKSAPILLLDEPTSALDAQSEKLVGAALDRLAKGRTTLVIAHRLATIRAAHKIVVLEAGRVIEEGTHDALLAKGGAYARLYEMQISGQT</sequence>
<dbReference type="InterPro" id="IPR027417">
    <property type="entry name" value="P-loop_NTPase"/>
</dbReference>
<evidence type="ECO:0000256" key="5">
    <source>
        <dbReference type="ARBA" id="ARBA00022741"/>
    </source>
</evidence>
<keyword evidence="3" id="KW-1003">Cell membrane</keyword>
<evidence type="ECO:0000256" key="9">
    <source>
        <dbReference type="SAM" id="Phobius"/>
    </source>
</evidence>
<dbReference type="InterPro" id="IPR017871">
    <property type="entry name" value="ABC_transporter-like_CS"/>
</dbReference>
<feature type="transmembrane region" description="Helical" evidence="9">
    <location>
        <begin position="30"/>
        <end position="51"/>
    </location>
</feature>
<evidence type="ECO:0000313" key="12">
    <source>
        <dbReference type="EMBL" id="QXL90161.1"/>
    </source>
</evidence>
<feature type="transmembrane region" description="Helical" evidence="9">
    <location>
        <begin position="215"/>
        <end position="236"/>
    </location>
</feature>
<feature type="domain" description="ABC transmembrane type-1" evidence="11">
    <location>
        <begin position="1"/>
        <end position="277"/>
    </location>
</feature>
<dbReference type="PANTHER" id="PTHR24221">
    <property type="entry name" value="ATP-BINDING CASSETTE SUB-FAMILY B"/>
    <property type="match status" value="1"/>
</dbReference>
<dbReference type="GO" id="GO:0016887">
    <property type="term" value="F:ATP hydrolysis activity"/>
    <property type="evidence" value="ECO:0007669"/>
    <property type="project" value="InterPro"/>
</dbReference>
<dbReference type="EMBL" id="JAIMBW010000001">
    <property type="protein sequence ID" value="MBY4895289.1"/>
    <property type="molecule type" value="Genomic_DNA"/>
</dbReference>
<dbReference type="GO" id="GO:0005524">
    <property type="term" value="F:ATP binding"/>
    <property type="evidence" value="ECO:0007669"/>
    <property type="project" value="UniProtKB-KW"/>
</dbReference>
<keyword evidence="7 9" id="KW-1133">Transmembrane helix</keyword>
<keyword evidence="5" id="KW-0547">Nucleotide-binding</keyword>
<dbReference type="EMBL" id="CP078073">
    <property type="protein sequence ID" value="QXL90161.1"/>
    <property type="molecule type" value="Genomic_DNA"/>
</dbReference>